<accession>A0A0A6Z581</accession>
<dbReference type="EMBL" id="JQ267518">
    <property type="protein sequence ID" value="AFE86110.1"/>
    <property type="molecule type" value="Genomic_DNA"/>
</dbReference>
<reference evidence="1 2" key="1">
    <citation type="submission" date="2011-12" db="EMBL/GenBank/DDBJ databases">
        <title>Genome of multiresistant Enterobacter cloacae podovirus phiKDA1 - a new EPS depolymerase producing member of phiKMV supergroup.</title>
        <authorList>
            <person name="Dabrowski K."/>
            <person name="Hejnowicz M.S."/>
            <person name="Gajewska J."/>
            <person name="Lobocka M.B."/>
        </authorList>
    </citation>
    <scope>NUCLEOTIDE SEQUENCE [LARGE SCALE GENOMIC DNA]</scope>
</reference>
<sequence>MTEAPWLQACKRLAVGQTARFRCCGRTPAAVLFNKPEAWQLYCFRCHTSLSERKQYVSLVQPEVLPRVLPAPAQLIQIHQTSAELQAQLYGFLVSKGLMPEMVGAVYYSEQLKRLAWDLQNGTYLARALHSYQAPKWVMLGQPAQYAAARPLQHPTELVVLTEDWLSALKIQWVSKKYSSVPVTAVSLLGTRLSLALKASLIQMNKPVLLMLDGDSAGYAGRDTIQRTLKPFLQTRSYTIDGLDPKDMTCQQILEGLNWIT</sequence>
<dbReference type="Proteomes" id="UP000030740">
    <property type="component" value="Segment"/>
</dbReference>
<dbReference type="SUPFAM" id="SSF56731">
    <property type="entry name" value="DNA primase core"/>
    <property type="match status" value="1"/>
</dbReference>
<organism evidence="1 2">
    <name type="scientific">Enterobacter phage phiKDA1</name>
    <dbReference type="NCBI Taxonomy" id="1147139"/>
    <lineage>
        <taxon>Viruses</taxon>
        <taxon>Duplodnaviria</taxon>
        <taxon>Heunggongvirae</taxon>
        <taxon>Uroviricota</taxon>
        <taxon>Caudoviricetes</taxon>
        <taxon>Autographivirales</taxon>
        <taxon>Autoscriptoviridae</taxon>
        <taxon>Slopekvirinae</taxon>
        <taxon>Koutsourovirus</taxon>
        <taxon>Koutsourovirus Pec</taxon>
        <taxon>Koutsourovirus KDA1</taxon>
    </lineage>
</organism>
<evidence type="ECO:0000313" key="2">
    <source>
        <dbReference type="Proteomes" id="UP000030740"/>
    </source>
</evidence>
<name>A0A0A6Z581_9CAUD</name>
<proteinExistence type="predicted"/>
<dbReference type="InterPro" id="IPR034154">
    <property type="entry name" value="TOPRIM_DnaG/twinkle"/>
</dbReference>
<keyword evidence="2" id="KW-1185">Reference proteome</keyword>
<gene>
    <name evidence="1" type="ORF">phiKDA1_17</name>
</gene>
<evidence type="ECO:0000313" key="1">
    <source>
        <dbReference type="EMBL" id="AFE86110.1"/>
    </source>
</evidence>
<dbReference type="CDD" id="cd01029">
    <property type="entry name" value="TOPRIM_primases"/>
    <property type="match status" value="1"/>
</dbReference>
<protein>
    <submittedName>
        <fullName evidence="1">Putative DNA primase</fullName>
    </submittedName>
</protein>